<feature type="transmembrane region" description="Helical" evidence="1">
    <location>
        <begin position="269"/>
        <end position="293"/>
    </location>
</feature>
<keyword evidence="3" id="KW-1185">Reference proteome</keyword>
<dbReference type="PANTHER" id="PTHR37814">
    <property type="entry name" value="CONSERVED MEMBRANE PROTEIN"/>
    <property type="match status" value="1"/>
</dbReference>
<proteinExistence type="predicted"/>
<feature type="transmembrane region" description="Helical" evidence="1">
    <location>
        <begin position="305"/>
        <end position="324"/>
    </location>
</feature>
<organism evidence="2 3">
    <name type="scientific">Streptococcus salivarius K12</name>
    <dbReference type="NCBI Taxonomy" id="1200793"/>
    <lineage>
        <taxon>Bacteria</taxon>
        <taxon>Bacillati</taxon>
        <taxon>Bacillota</taxon>
        <taxon>Bacilli</taxon>
        <taxon>Lactobacillales</taxon>
        <taxon>Streptococcaceae</taxon>
        <taxon>Streptococcus</taxon>
    </lineage>
</organism>
<feature type="transmembrane region" description="Helical" evidence="1">
    <location>
        <begin position="120"/>
        <end position="139"/>
    </location>
</feature>
<feature type="transmembrane region" description="Helical" evidence="1">
    <location>
        <begin position="330"/>
        <end position="351"/>
    </location>
</feature>
<comment type="caution">
    <text evidence="2">The sequence shown here is derived from an EMBL/GenBank/DDBJ whole genome shotgun (WGS) entry which is preliminary data.</text>
</comment>
<dbReference type="InterPro" id="IPR038728">
    <property type="entry name" value="YkvI-like"/>
</dbReference>
<dbReference type="PANTHER" id="PTHR37814:SF1">
    <property type="entry name" value="MEMBRANE PROTEIN"/>
    <property type="match status" value="1"/>
</dbReference>
<keyword evidence="1" id="KW-1133">Transmembrane helix</keyword>
<dbReference type="AlphaFoldDB" id="J7TQJ6"/>
<feature type="transmembrane region" description="Helical" evidence="1">
    <location>
        <begin position="86"/>
        <end position="108"/>
    </location>
</feature>
<feature type="transmembrane region" description="Helical" evidence="1">
    <location>
        <begin position="189"/>
        <end position="215"/>
    </location>
</feature>
<feature type="transmembrane region" description="Helical" evidence="1">
    <location>
        <begin position="146"/>
        <end position="169"/>
    </location>
</feature>
<keyword evidence="1" id="KW-0812">Transmembrane</keyword>
<reference evidence="2 3" key="1">
    <citation type="journal article" date="2012" name="J. Bacteriol.">
        <title>Genome Sequence of the Lantibiotic Bacteriocin Producer Streptococcus salivarius Strain K12.</title>
        <authorList>
            <person name="Barretto C."/>
            <person name="Alvarez-Martin P."/>
            <person name="Foata F."/>
            <person name="Renault P."/>
            <person name="Berger B."/>
        </authorList>
    </citation>
    <scope>NUCLEOTIDE SEQUENCE [LARGE SCALE GENOMIC DNA]</scope>
    <source>
        <strain evidence="2 3">K12</strain>
    </source>
</reference>
<protein>
    <submittedName>
        <fullName evidence="2">Putative membrane spanning protein</fullName>
    </submittedName>
</protein>
<evidence type="ECO:0000256" key="1">
    <source>
        <dbReference type="SAM" id="Phobius"/>
    </source>
</evidence>
<evidence type="ECO:0000313" key="3">
    <source>
        <dbReference type="Proteomes" id="UP000006983"/>
    </source>
</evidence>
<feature type="transmembrane region" description="Helical" evidence="1">
    <location>
        <begin position="12"/>
        <end position="29"/>
    </location>
</feature>
<name>J7TQJ6_STRSL</name>
<feature type="transmembrane region" description="Helical" evidence="1">
    <location>
        <begin position="41"/>
        <end position="66"/>
    </location>
</feature>
<keyword evidence="1" id="KW-0472">Membrane</keyword>
<dbReference type="PATRIC" id="fig|1200793.3.peg.462"/>
<accession>J7TQJ6</accession>
<dbReference type="Proteomes" id="UP000006983">
    <property type="component" value="Unassembled WGS sequence"/>
</dbReference>
<evidence type="ECO:0000313" key="2">
    <source>
        <dbReference type="EMBL" id="EJO16564.1"/>
    </source>
</evidence>
<gene>
    <name evidence="2" type="ORF">RSSL_01716</name>
</gene>
<feature type="transmembrane region" description="Helical" evidence="1">
    <location>
        <begin position="227"/>
        <end position="249"/>
    </location>
</feature>
<sequence>MYFTGGNMSKRIWSIALAYVGVMIGAGVSSGQDLLQYFVSFGAWGLIGVIVLGVLHVGFGRLMIALGSYYRSDDHSVVLAEISHPVIYRILDIALIITCFLFGFVMTAGAGANLNQQFGFPIWVGAFLCTALTIFVSFLDFKKIIGVIGVFTPMILVMIAMIFVTNVLGRHWDFAEMDKVSQTIQSPFPSIWLSVVNYFAVCVMSAIAMAFVMGGSILKINEAEKSGAWGGFMVGVIFFVTTLILFANSDKIASSDVPMLAIAKEVNPIFATLYALVIFGLIFNTVFSLYYALGKRFSAGSEKRFKFFVAAFALAGFAISFMGFRQLVAVMYPIIGYLGMLMLVVLVVANYRKKAKIRKEKEIRNHLLSIVEKAYDPNQDLTHRDKKKAEELREASIIDNEILHEDSHAHVRQEMGISKKD</sequence>
<dbReference type="EMBL" id="ALIF01000001">
    <property type="protein sequence ID" value="EJO16564.1"/>
    <property type="molecule type" value="Genomic_DNA"/>
</dbReference>